<dbReference type="PANTHER" id="PTHR47326">
    <property type="entry name" value="TRANSPOSABLE ELEMENT TC3 TRANSPOSASE-LIKE PROTEIN"/>
    <property type="match status" value="1"/>
</dbReference>
<comment type="caution">
    <text evidence="1">The sequence shown here is derived from an EMBL/GenBank/DDBJ whole genome shotgun (WGS) entry which is preliminary data.</text>
</comment>
<proteinExistence type="predicted"/>
<evidence type="ECO:0000313" key="2">
    <source>
        <dbReference type="Proteomes" id="UP001148838"/>
    </source>
</evidence>
<evidence type="ECO:0000313" key="1">
    <source>
        <dbReference type="EMBL" id="KAJ4426346.1"/>
    </source>
</evidence>
<accession>A0ABQ8RXE1</accession>
<sequence length="300" mass="35174">MKRQRGPRFRYDDANRRMMILTKGYPDGYDCREYSRRFPNRIVPDSRAFPRVFTKLRETDAVPSSHISSERVNEQNVDEVEDIIQLVERSPATSTRRISARIGVPHTRVWRTLRMHGFYPHHLQRIQHLRAGDEGRRLQFCRWLLVNRRVIPFLLFTDEATFTRDGINNTRNSHQWSEENPHAIVEIHFQERFSVNVWCGMIDNQLLGPVVLPHRPTGPCYLGFLQNQLPALLEEVPLATRMGEVYKEKVNTGAYLIVRIMNNPALIEERQEDIRRAARGVVKRSRKCIEVGGGIYEKQF</sequence>
<keyword evidence="2" id="KW-1185">Reference proteome</keyword>
<dbReference type="Gene3D" id="3.30.420.10">
    <property type="entry name" value="Ribonuclease H-like superfamily/Ribonuclease H"/>
    <property type="match status" value="1"/>
</dbReference>
<evidence type="ECO:0008006" key="3">
    <source>
        <dbReference type="Google" id="ProtNLM"/>
    </source>
</evidence>
<organism evidence="1 2">
    <name type="scientific">Periplaneta americana</name>
    <name type="common">American cockroach</name>
    <name type="synonym">Blatta americana</name>
    <dbReference type="NCBI Taxonomy" id="6978"/>
    <lineage>
        <taxon>Eukaryota</taxon>
        <taxon>Metazoa</taxon>
        <taxon>Ecdysozoa</taxon>
        <taxon>Arthropoda</taxon>
        <taxon>Hexapoda</taxon>
        <taxon>Insecta</taxon>
        <taxon>Pterygota</taxon>
        <taxon>Neoptera</taxon>
        <taxon>Polyneoptera</taxon>
        <taxon>Dictyoptera</taxon>
        <taxon>Blattodea</taxon>
        <taxon>Blattoidea</taxon>
        <taxon>Blattidae</taxon>
        <taxon>Blattinae</taxon>
        <taxon>Periplaneta</taxon>
    </lineage>
</organism>
<dbReference type="Proteomes" id="UP001148838">
    <property type="component" value="Unassembled WGS sequence"/>
</dbReference>
<gene>
    <name evidence="1" type="ORF">ANN_27160</name>
</gene>
<name>A0ABQ8RXE1_PERAM</name>
<dbReference type="InterPro" id="IPR036397">
    <property type="entry name" value="RNaseH_sf"/>
</dbReference>
<dbReference type="EMBL" id="JAJSOF020000040">
    <property type="protein sequence ID" value="KAJ4426346.1"/>
    <property type="molecule type" value="Genomic_DNA"/>
</dbReference>
<dbReference type="PANTHER" id="PTHR47326:SF1">
    <property type="entry name" value="HTH PSQ-TYPE DOMAIN-CONTAINING PROTEIN"/>
    <property type="match status" value="1"/>
</dbReference>
<protein>
    <recommendedName>
        <fullName evidence="3">Transposase</fullName>
    </recommendedName>
</protein>
<reference evidence="1 2" key="1">
    <citation type="journal article" date="2022" name="Allergy">
        <title>Genome assembly and annotation of Periplaneta americana reveal a comprehensive cockroach allergen profile.</title>
        <authorList>
            <person name="Wang L."/>
            <person name="Xiong Q."/>
            <person name="Saelim N."/>
            <person name="Wang L."/>
            <person name="Nong W."/>
            <person name="Wan A.T."/>
            <person name="Shi M."/>
            <person name="Liu X."/>
            <person name="Cao Q."/>
            <person name="Hui J.H.L."/>
            <person name="Sookrung N."/>
            <person name="Leung T.F."/>
            <person name="Tungtrongchitr A."/>
            <person name="Tsui S.K.W."/>
        </authorList>
    </citation>
    <scope>NUCLEOTIDE SEQUENCE [LARGE SCALE GENOMIC DNA]</scope>
    <source>
        <strain evidence="1">PWHHKU_190912</strain>
    </source>
</reference>